<dbReference type="InterPro" id="IPR015943">
    <property type="entry name" value="WD40/YVTN_repeat-like_dom_sf"/>
</dbReference>
<dbReference type="InterPro" id="IPR036278">
    <property type="entry name" value="Sialidase_sf"/>
</dbReference>
<feature type="non-terminal residue" evidence="1">
    <location>
        <position position="1"/>
    </location>
</feature>
<name>X1IXW6_9ZZZZ</name>
<proteinExistence type="predicted"/>
<dbReference type="AlphaFoldDB" id="X1IXW6"/>
<sequence length="257" mass="28240">YNDGLHSLKIWQLEPDPAHPAACHFCIAGHEGDRTVYRRFPAVSAAWVSILTLATARTLTGAASGTLRWIAANAHFPGYLYVLLSSPVAVEGVWCLTSDNYGATWTTDQINVGFPASRSGNIMAGIAQGTSPHDPGIALYTAISQTPDGPAWIHLSLDHGATWNVQGMMGAGTTTPRCLVDPTDQAIIYWGFYTNPVHPHELARSENHGAAPVEIDDPHHLGILIDPYFGSLWIWDLDHRWARILHTRHVWQTTDYC</sequence>
<feature type="non-terminal residue" evidence="1">
    <location>
        <position position="257"/>
    </location>
</feature>
<evidence type="ECO:0008006" key="2">
    <source>
        <dbReference type="Google" id="ProtNLM"/>
    </source>
</evidence>
<organism evidence="1">
    <name type="scientific">marine sediment metagenome</name>
    <dbReference type="NCBI Taxonomy" id="412755"/>
    <lineage>
        <taxon>unclassified sequences</taxon>
        <taxon>metagenomes</taxon>
        <taxon>ecological metagenomes</taxon>
    </lineage>
</organism>
<evidence type="ECO:0000313" key="1">
    <source>
        <dbReference type="EMBL" id="GAH74080.1"/>
    </source>
</evidence>
<gene>
    <name evidence="1" type="ORF">S03H2_53455</name>
</gene>
<comment type="caution">
    <text evidence="1">The sequence shown here is derived from an EMBL/GenBank/DDBJ whole genome shotgun (WGS) entry which is preliminary data.</text>
</comment>
<protein>
    <recommendedName>
        <fullName evidence="2">Sialidase domain-containing protein</fullName>
    </recommendedName>
</protein>
<reference evidence="1" key="1">
    <citation type="journal article" date="2014" name="Front. Microbiol.">
        <title>High frequency of phylogenetically diverse reductive dehalogenase-homologous genes in deep subseafloor sedimentary metagenomes.</title>
        <authorList>
            <person name="Kawai M."/>
            <person name="Futagami T."/>
            <person name="Toyoda A."/>
            <person name="Takaki Y."/>
            <person name="Nishi S."/>
            <person name="Hori S."/>
            <person name="Arai W."/>
            <person name="Tsubouchi T."/>
            <person name="Morono Y."/>
            <person name="Uchiyama I."/>
            <person name="Ito T."/>
            <person name="Fujiyama A."/>
            <person name="Inagaki F."/>
            <person name="Takami H."/>
        </authorList>
    </citation>
    <scope>NUCLEOTIDE SEQUENCE</scope>
    <source>
        <strain evidence="1">Expedition CK06-06</strain>
    </source>
</reference>
<dbReference type="EMBL" id="BARU01034026">
    <property type="protein sequence ID" value="GAH74080.1"/>
    <property type="molecule type" value="Genomic_DNA"/>
</dbReference>
<dbReference type="SUPFAM" id="SSF50939">
    <property type="entry name" value="Sialidases"/>
    <property type="match status" value="1"/>
</dbReference>
<dbReference type="Gene3D" id="2.130.10.10">
    <property type="entry name" value="YVTN repeat-like/Quinoprotein amine dehydrogenase"/>
    <property type="match status" value="1"/>
</dbReference>
<accession>X1IXW6</accession>